<evidence type="ECO:0000313" key="1">
    <source>
        <dbReference type="EMBL" id="GFS48567.1"/>
    </source>
</evidence>
<dbReference type="EMBL" id="BMAW01045216">
    <property type="protein sequence ID" value="GFS48567.1"/>
    <property type="molecule type" value="Genomic_DNA"/>
</dbReference>
<evidence type="ECO:0000313" key="2">
    <source>
        <dbReference type="Proteomes" id="UP000887013"/>
    </source>
</evidence>
<name>A0A8X6JZH4_NEPPI</name>
<keyword evidence="2" id="KW-1185">Reference proteome</keyword>
<proteinExistence type="predicted"/>
<sequence length="88" mass="10016">MRTSTRSTNKPYECSITGFHYSDQPLEYLQFILVEDAEFHQEVGSVNGFSNPICDRRASEIPGNRCRYTDASISVNRSTSHAFPNPNR</sequence>
<gene>
    <name evidence="1" type="ORF">NPIL_556511</name>
</gene>
<comment type="caution">
    <text evidence="1">The sequence shown here is derived from an EMBL/GenBank/DDBJ whole genome shotgun (WGS) entry which is preliminary data.</text>
</comment>
<accession>A0A8X6JZH4</accession>
<dbReference type="Proteomes" id="UP000887013">
    <property type="component" value="Unassembled WGS sequence"/>
</dbReference>
<organism evidence="1 2">
    <name type="scientific">Nephila pilipes</name>
    <name type="common">Giant wood spider</name>
    <name type="synonym">Nephila maculata</name>
    <dbReference type="NCBI Taxonomy" id="299642"/>
    <lineage>
        <taxon>Eukaryota</taxon>
        <taxon>Metazoa</taxon>
        <taxon>Ecdysozoa</taxon>
        <taxon>Arthropoda</taxon>
        <taxon>Chelicerata</taxon>
        <taxon>Arachnida</taxon>
        <taxon>Araneae</taxon>
        <taxon>Araneomorphae</taxon>
        <taxon>Entelegynae</taxon>
        <taxon>Araneoidea</taxon>
        <taxon>Nephilidae</taxon>
        <taxon>Nephila</taxon>
    </lineage>
</organism>
<dbReference type="AlphaFoldDB" id="A0A8X6JZH4"/>
<reference evidence="1" key="1">
    <citation type="submission" date="2020-08" db="EMBL/GenBank/DDBJ databases">
        <title>Multicomponent nature underlies the extraordinary mechanical properties of spider dragline silk.</title>
        <authorList>
            <person name="Kono N."/>
            <person name="Nakamura H."/>
            <person name="Mori M."/>
            <person name="Yoshida Y."/>
            <person name="Ohtoshi R."/>
            <person name="Malay A.D."/>
            <person name="Moran D.A.P."/>
            <person name="Tomita M."/>
            <person name="Numata K."/>
            <person name="Arakawa K."/>
        </authorList>
    </citation>
    <scope>NUCLEOTIDE SEQUENCE</scope>
</reference>
<protein>
    <submittedName>
        <fullName evidence="1">Uncharacterized protein</fullName>
    </submittedName>
</protein>